<evidence type="ECO:0000313" key="4">
    <source>
        <dbReference type="Proteomes" id="UP001391051"/>
    </source>
</evidence>
<name>A0ABR1Q1B8_9PEZI</name>
<dbReference type="EMBL" id="JAQQWE010000008">
    <property type="protein sequence ID" value="KAK7943798.1"/>
    <property type="molecule type" value="Genomic_DNA"/>
</dbReference>
<dbReference type="InterPro" id="IPR000719">
    <property type="entry name" value="Prot_kinase_dom"/>
</dbReference>
<feature type="binding site" evidence="1">
    <location>
        <position position="218"/>
    </location>
    <ligand>
        <name>ATP</name>
        <dbReference type="ChEBI" id="CHEBI:30616"/>
    </ligand>
</feature>
<dbReference type="SUPFAM" id="SSF56112">
    <property type="entry name" value="Protein kinase-like (PK-like)"/>
    <property type="match status" value="2"/>
</dbReference>
<keyword evidence="4" id="KW-1185">Reference proteome</keyword>
<gene>
    <name evidence="3" type="ORF">PG986_012911</name>
</gene>
<keyword evidence="1" id="KW-0067">ATP-binding</keyword>
<dbReference type="InterPro" id="IPR011009">
    <property type="entry name" value="Kinase-like_dom_sf"/>
</dbReference>
<dbReference type="Pfam" id="PF00069">
    <property type="entry name" value="Pkinase"/>
    <property type="match status" value="1"/>
</dbReference>
<dbReference type="InterPro" id="IPR017441">
    <property type="entry name" value="Protein_kinase_ATP_BS"/>
</dbReference>
<dbReference type="RefSeq" id="XP_066695829.1">
    <property type="nucleotide sequence ID" value="XM_066849133.1"/>
</dbReference>
<proteinExistence type="predicted"/>
<keyword evidence="1" id="KW-0547">Nucleotide-binding</keyword>
<sequence length="791" mass="90412">MPVKQTIASRYIDRRDLAALLARLFSSNFKVKLTRKMSELGSLKDRIDVLRCKNYQSRYFVPRQALLKKLSQDVVKRELRGTVPLHQLDEMAHTVFRRGRLIFAILVLIDRLHYMINFIEDDQLQQDQLDHKLPFGLQALQNIMMKPIDATRFHEKQWEITAPKFRSFVLRRHLAYDTILPFRSEVKIGQGGFGDVYRITIDSAHQRFDALIHQLVRKDLQSHVEDYETELQNLSILRLLEHPNISKLLGCYTYRGVHSFIFSEASGGSFLMALAGLASAVANVHKFVVDELPLAYIGCHHDLKPGNVLVENQRFILSDFGLAPLKPPDEGSTTPAKVRHGCSIAPECQSLDGTFEKHLVQRASDVWSLGCIMLDVATYMMHGPDAVTDFETKRVRSLITQGGAPEKLLLTLISRMLRLEPQQRPNSATVEASMIWIALFSLSQTILDRFTTLCEMHRLHEASVEPWVEKIRFESWMKSLDFPTSRSETLEIPTDLPLNFVQFEMLCRHLNTLSREIATVVAQTEVTNQRVLLPLRRLNTILYGQLPSHMREKAQRISEILLLESDSLGDLEKAHSGDTSGNLAKVSMLAGSKNISQTAEHHIPRSSYHMEIAAPTVDKTRLGHHWTGWVDDSDRQRRRVLIVFKGYDDVRLRAKLYTRMGEVAELCQSVQDCESVGLLQCRGFFHHDKREAFGLVYDFPMAPNGVTHEDTDPTTLYQYMRDKKVTKPLLKCRFQLAYRLAQSLSEVHKIGWVHKGLSSSSVILFSNSRTTTLPRTNSILSDFTIVDLMNQ</sequence>
<organism evidence="3 4">
    <name type="scientific">Apiospora aurea</name>
    <dbReference type="NCBI Taxonomy" id="335848"/>
    <lineage>
        <taxon>Eukaryota</taxon>
        <taxon>Fungi</taxon>
        <taxon>Dikarya</taxon>
        <taxon>Ascomycota</taxon>
        <taxon>Pezizomycotina</taxon>
        <taxon>Sordariomycetes</taxon>
        <taxon>Xylariomycetidae</taxon>
        <taxon>Amphisphaeriales</taxon>
        <taxon>Apiosporaceae</taxon>
        <taxon>Apiospora</taxon>
    </lineage>
</organism>
<feature type="domain" description="Protein kinase" evidence="2">
    <location>
        <begin position="182"/>
        <end position="437"/>
    </location>
</feature>
<dbReference type="PROSITE" id="PS00107">
    <property type="entry name" value="PROTEIN_KINASE_ATP"/>
    <property type="match status" value="1"/>
</dbReference>
<dbReference type="GeneID" id="92082195"/>
<dbReference type="PROSITE" id="PS50011">
    <property type="entry name" value="PROTEIN_KINASE_DOM"/>
    <property type="match status" value="1"/>
</dbReference>
<dbReference type="PANTHER" id="PTHR37542:SF3">
    <property type="entry name" value="PRION-INHIBITION AND PROPAGATION HELO DOMAIN-CONTAINING PROTEIN"/>
    <property type="match status" value="1"/>
</dbReference>
<dbReference type="Gene3D" id="1.10.510.10">
    <property type="entry name" value="Transferase(Phosphotransferase) domain 1"/>
    <property type="match status" value="1"/>
</dbReference>
<evidence type="ECO:0000259" key="2">
    <source>
        <dbReference type="PROSITE" id="PS50011"/>
    </source>
</evidence>
<dbReference type="PANTHER" id="PTHR37542">
    <property type="entry name" value="HELO DOMAIN-CONTAINING PROTEIN-RELATED"/>
    <property type="match status" value="1"/>
</dbReference>
<dbReference type="Proteomes" id="UP001391051">
    <property type="component" value="Unassembled WGS sequence"/>
</dbReference>
<reference evidence="3 4" key="1">
    <citation type="submission" date="2023-01" db="EMBL/GenBank/DDBJ databases">
        <title>Analysis of 21 Apiospora genomes using comparative genomics revels a genus with tremendous synthesis potential of carbohydrate active enzymes and secondary metabolites.</title>
        <authorList>
            <person name="Sorensen T."/>
        </authorList>
    </citation>
    <scope>NUCLEOTIDE SEQUENCE [LARGE SCALE GENOMIC DNA]</scope>
    <source>
        <strain evidence="3 4">CBS 24483</strain>
    </source>
</reference>
<accession>A0ABR1Q1B8</accession>
<evidence type="ECO:0000256" key="1">
    <source>
        <dbReference type="PROSITE-ProRule" id="PRU10141"/>
    </source>
</evidence>
<dbReference type="CDD" id="cd00180">
    <property type="entry name" value="PKc"/>
    <property type="match status" value="1"/>
</dbReference>
<dbReference type="Gene3D" id="3.30.200.20">
    <property type="entry name" value="Phosphorylase Kinase, domain 1"/>
    <property type="match status" value="1"/>
</dbReference>
<protein>
    <recommendedName>
        <fullName evidence="2">Protein kinase domain-containing protein</fullName>
    </recommendedName>
</protein>
<dbReference type="SMART" id="SM00220">
    <property type="entry name" value="S_TKc"/>
    <property type="match status" value="1"/>
</dbReference>
<comment type="caution">
    <text evidence="3">The sequence shown here is derived from an EMBL/GenBank/DDBJ whole genome shotgun (WGS) entry which is preliminary data.</text>
</comment>
<evidence type="ECO:0000313" key="3">
    <source>
        <dbReference type="EMBL" id="KAK7943798.1"/>
    </source>
</evidence>